<dbReference type="PROSITE" id="PS50011">
    <property type="entry name" value="PROTEIN_KINASE_DOM"/>
    <property type="match status" value="1"/>
</dbReference>
<evidence type="ECO:0000256" key="4">
    <source>
        <dbReference type="ARBA" id="ARBA00022840"/>
    </source>
</evidence>
<proteinExistence type="predicted"/>
<dbReference type="InterPro" id="IPR011990">
    <property type="entry name" value="TPR-like_helical_dom_sf"/>
</dbReference>
<dbReference type="InterPro" id="IPR000719">
    <property type="entry name" value="Prot_kinase_dom"/>
</dbReference>
<keyword evidence="2" id="KW-0547">Nucleotide-binding</keyword>
<evidence type="ECO:0000313" key="9">
    <source>
        <dbReference type="Proteomes" id="UP001379533"/>
    </source>
</evidence>
<dbReference type="SUPFAM" id="SSF48452">
    <property type="entry name" value="TPR-like"/>
    <property type="match status" value="3"/>
</dbReference>
<dbReference type="Pfam" id="PF00069">
    <property type="entry name" value="Pkinase"/>
    <property type="match status" value="1"/>
</dbReference>
<dbReference type="CDD" id="cd14014">
    <property type="entry name" value="STKc_PknB_like"/>
    <property type="match status" value="1"/>
</dbReference>
<dbReference type="Proteomes" id="UP001379533">
    <property type="component" value="Chromosome"/>
</dbReference>
<evidence type="ECO:0000259" key="7">
    <source>
        <dbReference type="PROSITE" id="PS50011"/>
    </source>
</evidence>
<name>A0ABZ2KFW1_9BACT</name>
<keyword evidence="1" id="KW-0808">Transferase</keyword>
<evidence type="ECO:0000313" key="8">
    <source>
        <dbReference type="EMBL" id="WXA97563.1"/>
    </source>
</evidence>
<dbReference type="Gene3D" id="3.30.200.20">
    <property type="entry name" value="Phosphorylase Kinase, domain 1"/>
    <property type="match status" value="1"/>
</dbReference>
<dbReference type="SUPFAM" id="SSF56112">
    <property type="entry name" value="Protein kinase-like (PK-like)"/>
    <property type="match status" value="1"/>
</dbReference>
<sequence length="959" mass="104982">MTRNDEHEQRPRSMDLLEESSRLVDDDLRQARAQLRPDRRAREGNTFERDDFVAFRYRIVRLVAKGGMGEVYEAHDLELGERIALKVVRQERHEKTRVFEQLKREIFLARKVTHPNVCRIFDVGFHLVARPGGEKRIPFFTMELLQGETLAARLKRSGPLEPAAAVECVRQMIGALGAAHAVGIVHRDFKSGNVFLEDAGTGEMGEGRPLRVVVTDFGLAKLTSPSNTPEFVRTGTGRLRGTPAYMAPEQIECRPVSEATDIYALGVVMYEMLTGVRPFSGDVSLGAAVARLDQPPVPPRTLRKEIDPGLEAIILRCLSRAPADRFASVHDLGMALAALSRPRRRWTRWIGPALVVCAMVALAAGGIARRDSLRPAPVAAKGASSPARVPSEGDGRVRHSLPRLPEAAQHYNAGLTAARNLDPIAARDHFEHAIALEPGHALSHAELAEAYRKLGYGARAAAEAKTAYELAGPLSREEALLIEGRYDDAIGEWQKAADVYRTLFEFFPSSVEYGLALARSQERAGKLDEALATIAKLRAVPHASAPDVDIDEAEAAMAISLSDFRRAEVARLRAATMAEARGAWRSAGQNQYILAGILAAQGKMEAAKDHQRDAIALFERAGDQTSRAAALLVSARAYEEEGDFDLALDMYRALEEEHRQAGDIREVALSAYDAFRVLWKQGRLHEALDAVEESVAIGRGIGDPDLGNRLIDVADALLNTGDLAGAAAYVQDAMDLAERFHNPGLSALAMEVRGDILRQQGDVPGAMRMQKKAFDIAQRAGRRSAILWLELDMTELLLDHGTLESAERAASALLARTPPYKSLQLASAQLLRARAFLGLGHIDRAKAALDRSKDVAPGGRRGDLVLTQRLLDARLLAISSPSQIQSALASVEEVIARAHARGFFSMELQARFTAGELERQAGFAERARTRMRELEHDARARGYLYWANLATTGVGRRGG</sequence>
<dbReference type="PANTHER" id="PTHR43289:SF34">
    <property type="entry name" value="SERINE_THREONINE-PROTEIN KINASE YBDM-RELATED"/>
    <property type="match status" value="1"/>
</dbReference>
<organism evidence="8 9">
    <name type="scientific">Pendulispora brunnea</name>
    <dbReference type="NCBI Taxonomy" id="2905690"/>
    <lineage>
        <taxon>Bacteria</taxon>
        <taxon>Pseudomonadati</taxon>
        <taxon>Myxococcota</taxon>
        <taxon>Myxococcia</taxon>
        <taxon>Myxococcales</taxon>
        <taxon>Sorangiineae</taxon>
        <taxon>Pendulisporaceae</taxon>
        <taxon>Pendulispora</taxon>
    </lineage>
</organism>
<evidence type="ECO:0000256" key="6">
    <source>
        <dbReference type="SAM" id="Phobius"/>
    </source>
</evidence>
<dbReference type="RefSeq" id="WP_394848185.1">
    <property type="nucleotide sequence ID" value="NZ_CP089982.1"/>
</dbReference>
<keyword evidence="4" id="KW-0067">ATP-binding</keyword>
<dbReference type="PROSITE" id="PS00108">
    <property type="entry name" value="PROTEIN_KINASE_ST"/>
    <property type="match status" value="1"/>
</dbReference>
<dbReference type="SMART" id="SM00028">
    <property type="entry name" value="TPR"/>
    <property type="match status" value="4"/>
</dbReference>
<keyword evidence="6" id="KW-0812">Transmembrane</keyword>
<evidence type="ECO:0000256" key="3">
    <source>
        <dbReference type="ARBA" id="ARBA00022777"/>
    </source>
</evidence>
<accession>A0ABZ2KFW1</accession>
<evidence type="ECO:0000256" key="2">
    <source>
        <dbReference type="ARBA" id="ARBA00022741"/>
    </source>
</evidence>
<feature type="region of interest" description="Disordered" evidence="5">
    <location>
        <begin position="377"/>
        <end position="396"/>
    </location>
</feature>
<dbReference type="PANTHER" id="PTHR43289">
    <property type="entry name" value="MITOGEN-ACTIVATED PROTEIN KINASE KINASE KINASE 20-RELATED"/>
    <property type="match status" value="1"/>
</dbReference>
<reference evidence="8 9" key="1">
    <citation type="submission" date="2021-12" db="EMBL/GenBank/DDBJ databases">
        <title>Discovery of the Pendulisporaceae a myxobacterial family with distinct sporulation behavior and unique specialized metabolism.</title>
        <authorList>
            <person name="Garcia R."/>
            <person name="Popoff A."/>
            <person name="Bader C.D."/>
            <person name="Loehr J."/>
            <person name="Walesch S."/>
            <person name="Walt C."/>
            <person name="Boldt J."/>
            <person name="Bunk B."/>
            <person name="Haeckl F.J.F.P.J."/>
            <person name="Gunesch A.P."/>
            <person name="Birkelbach J."/>
            <person name="Nuebel U."/>
            <person name="Pietschmann T."/>
            <person name="Bach T."/>
            <person name="Mueller R."/>
        </authorList>
    </citation>
    <scope>NUCLEOTIDE SEQUENCE [LARGE SCALE GENOMIC DNA]</scope>
    <source>
        <strain evidence="8 9">MSr12523</strain>
    </source>
</reference>
<dbReference type="Gene3D" id="1.10.510.10">
    <property type="entry name" value="Transferase(Phosphotransferase) domain 1"/>
    <property type="match status" value="1"/>
</dbReference>
<evidence type="ECO:0000256" key="1">
    <source>
        <dbReference type="ARBA" id="ARBA00022679"/>
    </source>
</evidence>
<evidence type="ECO:0000256" key="5">
    <source>
        <dbReference type="SAM" id="MobiDB-lite"/>
    </source>
</evidence>
<dbReference type="InterPro" id="IPR041617">
    <property type="entry name" value="TPR_MalT"/>
</dbReference>
<dbReference type="InterPro" id="IPR011009">
    <property type="entry name" value="Kinase-like_dom_sf"/>
</dbReference>
<feature type="domain" description="Protein kinase" evidence="7">
    <location>
        <begin position="57"/>
        <end position="339"/>
    </location>
</feature>
<gene>
    <name evidence="8" type="ORF">LZC95_12050</name>
</gene>
<dbReference type="InterPro" id="IPR019734">
    <property type="entry name" value="TPR_rpt"/>
</dbReference>
<keyword evidence="3 8" id="KW-0418">Kinase</keyword>
<keyword evidence="6" id="KW-1133">Transmembrane helix</keyword>
<feature type="transmembrane region" description="Helical" evidence="6">
    <location>
        <begin position="349"/>
        <end position="368"/>
    </location>
</feature>
<dbReference type="Pfam" id="PF17874">
    <property type="entry name" value="TPR_MalT"/>
    <property type="match status" value="1"/>
</dbReference>
<dbReference type="EMBL" id="CP089982">
    <property type="protein sequence ID" value="WXA97563.1"/>
    <property type="molecule type" value="Genomic_DNA"/>
</dbReference>
<dbReference type="InterPro" id="IPR008271">
    <property type="entry name" value="Ser/Thr_kinase_AS"/>
</dbReference>
<dbReference type="Gene3D" id="1.25.40.10">
    <property type="entry name" value="Tetratricopeptide repeat domain"/>
    <property type="match status" value="3"/>
</dbReference>
<protein>
    <submittedName>
        <fullName evidence="8">Protein kinase</fullName>
    </submittedName>
</protein>
<dbReference type="GO" id="GO:0016301">
    <property type="term" value="F:kinase activity"/>
    <property type="evidence" value="ECO:0007669"/>
    <property type="project" value="UniProtKB-KW"/>
</dbReference>
<keyword evidence="6" id="KW-0472">Membrane</keyword>
<keyword evidence="9" id="KW-1185">Reference proteome</keyword>